<dbReference type="AlphaFoldDB" id="A0AAP2DAJ7"/>
<feature type="domain" description="Stress-response A/B barrel" evidence="2">
    <location>
        <begin position="38"/>
        <end position="134"/>
    </location>
</feature>
<gene>
    <name evidence="3" type="ORF">KK078_16605</name>
</gene>
<keyword evidence="4" id="KW-1185">Reference proteome</keyword>
<dbReference type="InterPro" id="IPR013097">
    <property type="entry name" value="Dabb"/>
</dbReference>
<dbReference type="PROSITE" id="PS51502">
    <property type="entry name" value="S_R_A_B_BARREL"/>
    <property type="match status" value="1"/>
</dbReference>
<keyword evidence="1" id="KW-0732">Signal</keyword>
<dbReference type="InterPro" id="IPR006311">
    <property type="entry name" value="TAT_signal"/>
</dbReference>
<comment type="caution">
    <text evidence="3">The sequence shown here is derived from an EMBL/GenBank/DDBJ whole genome shotgun (WGS) entry which is preliminary data.</text>
</comment>
<reference evidence="3 4" key="1">
    <citation type="submission" date="2021-05" db="EMBL/GenBank/DDBJ databases">
        <title>A Polyphasic approach of four new species of the genus Ohtaekwangia: Ohtaekwangia histidinii sp. nov., Ohtaekwangia cretensis sp. nov., Ohtaekwangia indiensis sp. nov., Ohtaekwangia reichenbachii sp. nov. from diverse environment.</title>
        <authorList>
            <person name="Octaviana S."/>
        </authorList>
    </citation>
    <scope>NUCLEOTIDE SEQUENCE [LARGE SCALE GENOMIC DNA]</scope>
    <source>
        <strain evidence="3 4">PWU37</strain>
    </source>
</reference>
<name>A0AAP2DAJ7_9BACT</name>
<dbReference type="Proteomes" id="UP001319180">
    <property type="component" value="Unassembled WGS sequence"/>
</dbReference>
<dbReference type="PROSITE" id="PS51318">
    <property type="entry name" value="TAT"/>
    <property type="match status" value="1"/>
</dbReference>
<sequence length="138" mass="15634">MKKQTRRTFMASAAVLTAGVASGMSLTTMETAKGKKQLAHHVFFWLKNRDSKEDLNKLLEGLRTLRKIESVRSLHIGVPASTELRPVVDASYSASELIFFDDVEGQNVYQVHPIHEKFVKEYSHLWEKVVVYDAIGVE</sequence>
<feature type="chain" id="PRO_5042901358" evidence="1">
    <location>
        <begin position="24"/>
        <end position="138"/>
    </location>
</feature>
<dbReference type="RefSeq" id="WP_254091421.1">
    <property type="nucleotide sequence ID" value="NZ_JAHESC010000023.1"/>
</dbReference>
<dbReference type="EMBL" id="JAHESC010000023">
    <property type="protein sequence ID" value="MBT1688194.1"/>
    <property type="molecule type" value="Genomic_DNA"/>
</dbReference>
<evidence type="ECO:0000256" key="1">
    <source>
        <dbReference type="SAM" id="SignalP"/>
    </source>
</evidence>
<dbReference type="InterPro" id="IPR011008">
    <property type="entry name" value="Dimeric_a/b-barrel"/>
</dbReference>
<evidence type="ECO:0000313" key="4">
    <source>
        <dbReference type="Proteomes" id="UP001319180"/>
    </source>
</evidence>
<accession>A0AAP2DAJ7</accession>
<proteinExistence type="predicted"/>
<dbReference type="Gene3D" id="3.30.70.100">
    <property type="match status" value="1"/>
</dbReference>
<protein>
    <submittedName>
        <fullName evidence="3">Dabb family protein</fullName>
    </submittedName>
</protein>
<dbReference type="Pfam" id="PF07876">
    <property type="entry name" value="Dabb"/>
    <property type="match status" value="1"/>
</dbReference>
<dbReference type="SMART" id="SM00886">
    <property type="entry name" value="Dabb"/>
    <property type="match status" value="1"/>
</dbReference>
<feature type="signal peptide" evidence="1">
    <location>
        <begin position="1"/>
        <end position="23"/>
    </location>
</feature>
<evidence type="ECO:0000313" key="3">
    <source>
        <dbReference type="EMBL" id="MBT1688194.1"/>
    </source>
</evidence>
<organism evidence="3 4">
    <name type="scientific">Dawidia soli</name>
    <dbReference type="NCBI Taxonomy" id="2782352"/>
    <lineage>
        <taxon>Bacteria</taxon>
        <taxon>Pseudomonadati</taxon>
        <taxon>Bacteroidota</taxon>
        <taxon>Cytophagia</taxon>
        <taxon>Cytophagales</taxon>
        <taxon>Chryseotaleaceae</taxon>
        <taxon>Dawidia</taxon>
    </lineage>
</organism>
<evidence type="ECO:0000259" key="2">
    <source>
        <dbReference type="PROSITE" id="PS51502"/>
    </source>
</evidence>
<dbReference type="SUPFAM" id="SSF54909">
    <property type="entry name" value="Dimeric alpha+beta barrel"/>
    <property type="match status" value="1"/>
</dbReference>